<proteinExistence type="predicted"/>
<dbReference type="RefSeq" id="WP_133166717.1">
    <property type="nucleotide sequence ID" value="NZ_PVUF01000005.1"/>
</dbReference>
<evidence type="ECO:0000313" key="2">
    <source>
        <dbReference type="Proteomes" id="UP000237718"/>
    </source>
</evidence>
<dbReference type="Proteomes" id="UP000237718">
    <property type="component" value="Unassembled WGS sequence"/>
</dbReference>
<protein>
    <submittedName>
        <fullName evidence="1">Uncharacterized protein</fullName>
    </submittedName>
</protein>
<reference evidence="1 2" key="1">
    <citation type="submission" date="2018-03" db="EMBL/GenBank/DDBJ databases">
        <title>Genomic Encyclopedia of Archaeal and Bacterial Type Strains, Phase II (KMG-II): from individual species to whole genera.</title>
        <authorList>
            <person name="Goeker M."/>
        </authorList>
    </citation>
    <scope>NUCLEOTIDE SEQUENCE [LARGE SCALE GENOMIC DNA]</scope>
    <source>
        <strain evidence="1 2">DSM 25328</strain>
    </source>
</reference>
<organism evidence="1 2">
    <name type="scientific">Tritonibacter scottomollicae</name>
    <name type="common">Epibacterium scottomollicae</name>
    <dbReference type="NCBI Taxonomy" id="483013"/>
    <lineage>
        <taxon>Bacteria</taxon>
        <taxon>Pseudomonadati</taxon>
        <taxon>Pseudomonadota</taxon>
        <taxon>Alphaproteobacteria</taxon>
        <taxon>Rhodobacterales</taxon>
        <taxon>Paracoccaceae</taxon>
        <taxon>Tritonibacter</taxon>
    </lineage>
</organism>
<name>A0A2T1AHC4_TRISK</name>
<comment type="caution">
    <text evidence="1">The sequence shown here is derived from an EMBL/GenBank/DDBJ whole genome shotgun (WGS) entry which is preliminary data.</text>
</comment>
<dbReference type="AlphaFoldDB" id="A0A2T1AHC4"/>
<accession>A0A2T1AHC4</accession>
<sequence>MKSRLTISAIAIFLGSVSVAQVLPYTLSDGRSEFSVVRNNNGAVLRSSGVTLYLGKDCDAYSPQFGQGLWGWANAGFGVSFPAKGKFFSFERQETPVEERNFGQCQE</sequence>
<dbReference type="OrthoDB" id="7864285at2"/>
<gene>
    <name evidence="1" type="ORF">CLV89_105225</name>
</gene>
<evidence type="ECO:0000313" key="1">
    <source>
        <dbReference type="EMBL" id="PRZ48000.1"/>
    </source>
</evidence>
<dbReference type="EMBL" id="PVUF01000005">
    <property type="protein sequence ID" value="PRZ48000.1"/>
    <property type="molecule type" value="Genomic_DNA"/>
</dbReference>